<keyword evidence="2 5" id="KW-0012">Acyltransferase</keyword>
<dbReference type="PANTHER" id="PTHR43792">
    <property type="entry name" value="GNAT FAMILY, PUTATIVE (AFU_ORTHOLOGUE AFUA_3G00765)-RELATED-RELATED"/>
    <property type="match status" value="1"/>
</dbReference>
<sequence length="218" mass="23964">MLRWLTGAQINPGWPATLGPLRTQGGAVALRPVKLRDAKSWSDLRIRNQNTLLPWEPTGIGSWAERHHPSAWPPLYSVLRSEAKRGTVLPFVIELDGQYIGQLTVGNIQRGAVRSAWIGYWVDAQHVGQGIATAAVALGVDHCFGPVGLHRLDATVQPANVASQAVLTKIGFRREGLLERYMDVNKRWRDHILFALTAEEVVGSAAETLVRAGRASFH</sequence>
<name>A0A3G8JJJ8_9ACTN</name>
<dbReference type="OrthoDB" id="5242221at2"/>
<evidence type="ECO:0000313" key="5">
    <source>
        <dbReference type="EMBL" id="AZG45204.1"/>
    </source>
</evidence>
<reference evidence="5 6" key="1">
    <citation type="submission" date="2018-11" db="EMBL/GenBank/DDBJ databases">
        <title>Gordonia insulae sp. nov., isolated from an island soil.</title>
        <authorList>
            <person name="Kim Y.S."/>
            <person name="Kim S.B."/>
        </authorList>
    </citation>
    <scope>NUCLEOTIDE SEQUENCE [LARGE SCALE GENOMIC DNA]</scope>
    <source>
        <strain evidence="5 6">MMS17-SY073</strain>
    </source>
</reference>
<feature type="domain" description="N-acetyltransferase" evidence="4">
    <location>
        <begin position="28"/>
        <end position="199"/>
    </location>
</feature>
<dbReference type="AlphaFoldDB" id="A0A3G8JJJ8"/>
<evidence type="ECO:0000256" key="2">
    <source>
        <dbReference type="ARBA" id="ARBA00023315"/>
    </source>
</evidence>
<comment type="similarity">
    <text evidence="3">Belongs to the acetyltransferase family. RimJ subfamily.</text>
</comment>
<dbReference type="InterPro" id="IPR000182">
    <property type="entry name" value="GNAT_dom"/>
</dbReference>
<dbReference type="RefSeq" id="WP_124707955.1">
    <property type="nucleotide sequence ID" value="NZ_CP033972.1"/>
</dbReference>
<dbReference type="PROSITE" id="PS51186">
    <property type="entry name" value="GNAT"/>
    <property type="match status" value="1"/>
</dbReference>
<evidence type="ECO:0000256" key="3">
    <source>
        <dbReference type="ARBA" id="ARBA00038502"/>
    </source>
</evidence>
<dbReference type="InterPro" id="IPR051531">
    <property type="entry name" value="N-acetyltransferase"/>
</dbReference>
<keyword evidence="1 5" id="KW-0808">Transferase</keyword>
<dbReference type="KEGG" id="gom:D7316_01799"/>
<protein>
    <submittedName>
        <fullName evidence="5">Ribosomal N-acetyltransferase YdaF</fullName>
        <ecNumber evidence="5">2.3.1.-</ecNumber>
    </submittedName>
</protein>
<evidence type="ECO:0000259" key="4">
    <source>
        <dbReference type="PROSITE" id="PS51186"/>
    </source>
</evidence>
<dbReference type="InterPro" id="IPR016181">
    <property type="entry name" value="Acyl_CoA_acyltransferase"/>
</dbReference>
<dbReference type="EMBL" id="CP033972">
    <property type="protein sequence ID" value="AZG45204.1"/>
    <property type="molecule type" value="Genomic_DNA"/>
</dbReference>
<evidence type="ECO:0000313" key="6">
    <source>
        <dbReference type="Proteomes" id="UP000271469"/>
    </source>
</evidence>
<accession>A0A3G8JJJ8</accession>
<gene>
    <name evidence="5" type="primary">ydaF_2</name>
    <name evidence="5" type="ORF">D7316_01799</name>
</gene>
<dbReference type="PANTHER" id="PTHR43792:SF8">
    <property type="entry name" value="[RIBOSOMAL PROTEIN US5]-ALANINE N-ACETYLTRANSFERASE"/>
    <property type="match status" value="1"/>
</dbReference>
<proteinExistence type="inferred from homology"/>
<dbReference type="GO" id="GO:0008999">
    <property type="term" value="F:protein-N-terminal-alanine acetyltransferase activity"/>
    <property type="evidence" value="ECO:0007669"/>
    <property type="project" value="TreeGrafter"/>
</dbReference>
<dbReference type="GO" id="GO:0005737">
    <property type="term" value="C:cytoplasm"/>
    <property type="evidence" value="ECO:0007669"/>
    <property type="project" value="TreeGrafter"/>
</dbReference>
<dbReference type="SUPFAM" id="SSF55729">
    <property type="entry name" value="Acyl-CoA N-acyltransferases (Nat)"/>
    <property type="match status" value="1"/>
</dbReference>
<dbReference type="Pfam" id="PF13302">
    <property type="entry name" value="Acetyltransf_3"/>
    <property type="match status" value="1"/>
</dbReference>
<dbReference type="Proteomes" id="UP000271469">
    <property type="component" value="Chromosome"/>
</dbReference>
<dbReference type="EC" id="2.3.1.-" evidence="5"/>
<organism evidence="5 6">
    <name type="scientific">Gordonia insulae</name>
    <dbReference type="NCBI Taxonomy" id="2420509"/>
    <lineage>
        <taxon>Bacteria</taxon>
        <taxon>Bacillati</taxon>
        <taxon>Actinomycetota</taxon>
        <taxon>Actinomycetes</taxon>
        <taxon>Mycobacteriales</taxon>
        <taxon>Gordoniaceae</taxon>
        <taxon>Gordonia</taxon>
    </lineage>
</organism>
<dbReference type="Gene3D" id="3.40.630.30">
    <property type="match status" value="1"/>
</dbReference>
<keyword evidence="6" id="KW-1185">Reference proteome</keyword>
<evidence type="ECO:0000256" key="1">
    <source>
        <dbReference type="ARBA" id="ARBA00022679"/>
    </source>
</evidence>